<evidence type="ECO:0000256" key="6">
    <source>
        <dbReference type="ARBA" id="ARBA00046577"/>
    </source>
</evidence>
<feature type="region of interest" description="Disordered" evidence="7">
    <location>
        <begin position="224"/>
        <end position="289"/>
    </location>
</feature>
<feature type="compositionally biased region" description="Polar residues" evidence="7">
    <location>
        <begin position="228"/>
        <end position="238"/>
    </location>
</feature>
<dbReference type="EMBL" id="CP032514">
    <property type="protein sequence ID" value="AYD89282.1"/>
    <property type="molecule type" value="Genomic_DNA"/>
</dbReference>
<dbReference type="EC" id="2.7.1.121" evidence="3"/>
<gene>
    <name evidence="10" type="primary">dhaL</name>
    <name evidence="10" type="ORF">D5R93_03015</name>
</gene>
<evidence type="ECO:0000256" key="1">
    <source>
        <dbReference type="ARBA" id="ARBA00001113"/>
    </source>
</evidence>
<dbReference type="InterPro" id="IPR036662">
    <property type="entry name" value="PTS_EIIA_man-typ_sf"/>
</dbReference>
<dbReference type="Proteomes" id="UP000273001">
    <property type="component" value="Chromosome"/>
</dbReference>
<evidence type="ECO:0000256" key="4">
    <source>
        <dbReference type="ARBA" id="ARBA00022679"/>
    </source>
</evidence>
<feature type="domain" description="PTS EIIA type-4" evidence="8">
    <location>
        <begin position="294"/>
        <end position="433"/>
    </location>
</feature>
<dbReference type="Gene3D" id="3.40.50.510">
    <property type="entry name" value="Phosphotransferase system, mannose-type IIA component"/>
    <property type="match status" value="1"/>
</dbReference>
<feature type="compositionally biased region" description="Polar residues" evidence="7">
    <location>
        <begin position="258"/>
        <end position="269"/>
    </location>
</feature>
<dbReference type="InterPro" id="IPR004701">
    <property type="entry name" value="PTS_EIIA_man-typ"/>
</dbReference>
<name>A0ABM6Z2S2_9ACTO</name>
<organism evidence="10 11">
    <name type="scientific">Actinomyces lilanjuaniae</name>
    <dbReference type="NCBI Taxonomy" id="2321394"/>
    <lineage>
        <taxon>Bacteria</taxon>
        <taxon>Bacillati</taxon>
        <taxon>Actinomycetota</taxon>
        <taxon>Actinomycetes</taxon>
        <taxon>Actinomycetales</taxon>
        <taxon>Actinomycetaceae</taxon>
        <taxon>Actinomyces</taxon>
    </lineage>
</organism>
<dbReference type="SUPFAM" id="SSF53062">
    <property type="entry name" value="PTS system fructose IIA component-like"/>
    <property type="match status" value="1"/>
</dbReference>
<dbReference type="InterPro" id="IPR012844">
    <property type="entry name" value="DhaM_N"/>
</dbReference>
<evidence type="ECO:0000259" key="8">
    <source>
        <dbReference type="PROSITE" id="PS51096"/>
    </source>
</evidence>
<dbReference type="NCBIfam" id="TIGR02364">
    <property type="entry name" value="dha_pts"/>
    <property type="match status" value="1"/>
</dbReference>
<keyword evidence="11" id="KW-1185">Reference proteome</keyword>
<evidence type="ECO:0000313" key="10">
    <source>
        <dbReference type="EMBL" id="AYD89282.1"/>
    </source>
</evidence>
<evidence type="ECO:0000256" key="7">
    <source>
        <dbReference type="SAM" id="MobiDB-lite"/>
    </source>
</evidence>
<comment type="subunit">
    <text evidence="6">Homodimer. The dihydroxyacetone kinase complex is composed of a homodimer of DhaM, a homodimer of DhaK and the subunit DhaL.</text>
</comment>
<dbReference type="NCBIfam" id="TIGR02365">
    <property type="entry name" value="dha_L_ycgS"/>
    <property type="match status" value="1"/>
</dbReference>
<dbReference type="InterPro" id="IPR050861">
    <property type="entry name" value="Dihydroxyacetone_Kinase"/>
</dbReference>
<dbReference type="SUPFAM" id="SSF101473">
    <property type="entry name" value="DhaL-like"/>
    <property type="match status" value="1"/>
</dbReference>
<comment type="catalytic activity">
    <reaction evidence="1">
        <text>dihydroxyacetone + phosphoenolpyruvate = dihydroxyacetone phosphate + pyruvate</text>
        <dbReference type="Rhea" id="RHEA:18381"/>
        <dbReference type="ChEBI" id="CHEBI:15361"/>
        <dbReference type="ChEBI" id="CHEBI:16016"/>
        <dbReference type="ChEBI" id="CHEBI:57642"/>
        <dbReference type="ChEBI" id="CHEBI:58702"/>
        <dbReference type="EC" id="2.7.1.121"/>
    </reaction>
</comment>
<feature type="compositionally biased region" description="Low complexity" evidence="7">
    <location>
        <begin position="270"/>
        <end position="289"/>
    </location>
</feature>
<dbReference type="PANTHER" id="PTHR28629:SF4">
    <property type="entry name" value="TRIOKINASE_FMN CYCLASE"/>
    <property type="match status" value="1"/>
</dbReference>
<sequence length="433" mass="43152">MGRARVHPGPEVGSVSQLGVADLEAWVRRCAELVGARAEELTALDAAIGDADHGANMRRGLTAVVEVLDTGTFSSADALLKRVGMTLVSKVGGASGPLYGTFFMRMGASQQDVQSLDACRLAEAVEAGVAGIVARGRAAAGEKTMLDAWYPALEALREHPEDLGTAVCAAAQAAERGRDATESMVATKGRASYLAERSVGHIDPGAASTALILQALAETVATVADGGDSSSQGSTASRTGVVPEAATTTRAPGGASGPGTSVAASEQDSATPHTSTGAGPGPTGSDTAAQQGARVGIVLVSHSQVLAQDTLNLARQLVSSVETEVAVAAGLSDGGLGTDSAAVAAAVERVAAVSSGVLVLVDLGSAVMSADSALELVAPEVAARTRISSAPFLEGTIGAYAAAGIGRDLDSVTAEAESAAISKATQVSQLDRR</sequence>
<protein>
    <recommendedName>
        <fullName evidence="3">phosphoenolpyruvate--glycerone phosphotransferase</fullName>
        <ecNumber evidence="3">2.7.1.121</ecNumber>
    </recommendedName>
</protein>
<feature type="domain" description="DhaL" evidence="9">
    <location>
        <begin position="21"/>
        <end position="218"/>
    </location>
</feature>
<keyword evidence="5 10" id="KW-0418">Kinase</keyword>
<proteinExistence type="predicted"/>
<comment type="function">
    <text evidence="2">Component of the dihydroxyacetone kinase complex, which is responsible for the phosphoenolpyruvate (PEP)-dependent phosphorylation of dihydroxyacetone. DhaM serves as the phosphoryl donor. Is phosphorylated by phosphoenolpyruvate in an EI- and HPr-dependent reaction, and a phosphorelay system on histidine residues finally leads to phosphoryl transfer to DhaL and dihydroxyacetone.</text>
</comment>
<keyword evidence="4" id="KW-0808">Transferase</keyword>
<dbReference type="InterPro" id="IPR012737">
    <property type="entry name" value="DhaK_L_YcgS"/>
</dbReference>
<dbReference type="InterPro" id="IPR004007">
    <property type="entry name" value="DhaL_dom"/>
</dbReference>
<dbReference type="GO" id="GO:0016301">
    <property type="term" value="F:kinase activity"/>
    <property type="evidence" value="ECO:0007669"/>
    <property type="project" value="UniProtKB-KW"/>
</dbReference>
<evidence type="ECO:0000259" key="9">
    <source>
        <dbReference type="PROSITE" id="PS51480"/>
    </source>
</evidence>
<dbReference type="InterPro" id="IPR036117">
    <property type="entry name" value="DhaL_dom_sf"/>
</dbReference>
<evidence type="ECO:0000256" key="5">
    <source>
        <dbReference type="ARBA" id="ARBA00022777"/>
    </source>
</evidence>
<dbReference type="Pfam" id="PF03610">
    <property type="entry name" value="EIIA-man"/>
    <property type="match status" value="1"/>
</dbReference>
<evidence type="ECO:0000256" key="2">
    <source>
        <dbReference type="ARBA" id="ARBA00002788"/>
    </source>
</evidence>
<evidence type="ECO:0000313" key="11">
    <source>
        <dbReference type="Proteomes" id="UP000273001"/>
    </source>
</evidence>
<dbReference type="PANTHER" id="PTHR28629">
    <property type="entry name" value="TRIOKINASE/FMN CYCLASE"/>
    <property type="match status" value="1"/>
</dbReference>
<reference evidence="10 11" key="1">
    <citation type="submission" date="2018-09" db="EMBL/GenBank/DDBJ databases">
        <authorList>
            <person name="Li J."/>
        </authorList>
    </citation>
    <scope>NUCLEOTIDE SEQUENCE [LARGE SCALE GENOMIC DNA]</scope>
    <source>
        <strain evidence="10 11">2129</strain>
    </source>
</reference>
<evidence type="ECO:0000256" key="3">
    <source>
        <dbReference type="ARBA" id="ARBA00012095"/>
    </source>
</evidence>
<dbReference type="PROSITE" id="PS51096">
    <property type="entry name" value="PTS_EIIA_TYPE_4"/>
    <property type="match status" value="1"/>
</dbReference>
<dbReference type="Pfam" id="PF02734">
    <property type="entry name" value="Dak2"/>
    <property type="match status" value="1"/>
</dbReference>
<dbReference type="Gene3D" id="1.25.40.340">
    <property type="match status" value="1"/>
</dbReference>
<dbReference type="SMART" id="SM01120">
    <property type="entry name" value="Dak2"/>
    <property type="match status" value="1"/>
</dbReference>
<accession>A0ABM6Z2S2</accession>
<dbReference type="PROSITE" id="PS51480">
    <property type="entry name" value="DHAL"/>
    <property type="match status" value="1"/>
</dbReference>